<organism evidence="1 2">
    <name type="scientific">Paenibacillus hemerocallicola</name>
    <dbReference type="NCBI Taxonomy" id="1172614"/>
    <lineage>
        <taxon>Bacteria</taxon>
        <taxon>Bacillati</taxon>
        <taxon>Bacillota</taxon>
        <taxon>Bacilli</taxon>
        <taxon>Bacillales</taxon>
        <taxon>Paenibacillaceae</taxon>
        <taxon>Paenibacillus</taxon>
    </lineage>
</organism>
<dbReference type="Proteomes" id="UP000307943">
    <property type="component" value="Unassembled WGS sequence"/>
</dbReference>
<dbReference type="RefSeq" id="WP_139607196.1">
    <property type="nucleotide sequence ID" value="NZ_VDCQ01000088.1"/>
</dbReference>
<dbReference type="PANTHER" id="PTHR38479:SF2">
    <property type="entry name" value="WINGED HELIX DNA-BINDING DOMAIN-CONTAINING PROTEIN"/>
    <property type="match status" value="1"/>
</dbReference>
<dbReference type="EMBL" id="VDCQ01000088">
    <property type="protein sequence ID" value="TNJ60012.1"/>
    <property type="molecule type" value="Genomic_DNA"/>
</dbReference>
<dbReference type="InterPro" id="IPR009351">
    <property type="entry name" value="AlkZ-like"/>
</dbReference>
<evidence type="ECO:0000313" key="2">
    <source>
        <dbReference type="Proteomes" id="UP000307943"/>
    </source>
</evidence>
<proteinExistence type="predicted"/>
<keyword evidence="2" id="KW-1185">Reference proteome</keyword>
<reference evidence="1 2" key="1">
    <citation type="submission" date="2019-05" db="EMBL/GenBank/DDBJ databases">
        <title>We sequenced the genome of Paenibacillus hemerocallicola KCTC 33185 for further insight into its adaptation and study the phylogeny of Paenibacillus.</title>
        <authorList>
            <person name="Narsing Rao M.P."/>
        </authorList>
    </citation>
    <scope>NUCLEOTIDE SEQUENCE [LARGE SCALE GENOMIC DNA]</scope>
    <source>
        <strain evidence="1 2">KCTC 33185</strain>
    </source>
</reference>
<accession>A0A5C4SZB4</accession>
<dbReference type="AlphaFoldDB" id="A0A5C4SZB4"/>
<comment type="caution">
    <text evidence="1">The sequence shown here is derived from an EMBL/GenBank/DDBJ whole genome shotgun (WGS) entry which is preliminary data.</text>
</comment>
<dbReference type="PANTHER" id="PTHR38479">
    <property type="entry name" value="LMO0824 PROTEIN"/>
    <property type="match status" value="1"/>
</dbReference>
<evidence type="ECO:0000313" key="1">
    <source>
        <dbReference type="EMBL" id="TNJ60012.1"/>
    </source>
</evidence>
<sequence>MEANTRRDTALGRKGQKPEAVLGKRALNRALLERQLLLRRADMSVPDALERLAGMQAQVPNPPYIGLWARLNGFRHEDLSELMRSRQAVRIALMRSTIHLVTARDCLAFRPVLQPFLERALTGSYGKRLAGLDIGKLAAAGRAIVEDQPMTFGELGKLLLEQFPGREPAALANTVRNIVPLVQIPPRGIWGSSGQAAHTSVEAWLGRPLDSVTEPDGMILRYLAAFGPATVKDMQVWSGLTRLNEAVDRLRPQLVAYEDADGNELLDVIDGPLPDPDIPAPVRFLSEFDNMLLSYADRTRIIADEHRSLVFTENGIIRATILVDGFVGGIWRIERHRKAATLTIESFGALSADNSAALLEEGSRLLDFAAADAVSRDIRFALPE</sequence>
<keyword evidence="1" id="KW-0238">DNA-binding</keyword>
<gene>
    <name evidence="1" type="ORF">FE784_36630</name>
</gene>
<protein>
    <submittedName>
        <fullName evidence="1">Winged helix DNA-binding domain-containing protein</fullName>
    </submittedName>
</protein>
<dbReference type="Pfam" id="PF06224">
    <property type="entry name" value="AlkZ-like"/>
    <property type="match status" value="1"/>
</dbReference>
<dbReference type="GO" id="GO:0003677">
    <property type="term" value="F:DNA binding"/>
    <property type="evidence" value="ECO:0007669"/>
    <property type="project" value="UniProtKB-KW"/>
</dbReference>
<name>A0A5C4SZB4_9BACL</name>
<dbReference type="OrthoDB" id="57247at2"/>